<dbReference type="AlphaFoldDB" id="A0A5C1Q6X4"/>
<dbReference type="PROSITE" id="PS00039">
    <property type="entry name" value="DEAD_ATP_HELICASE"/>
    <property type="match status" value="1"/>
</dbReference>
<dbReference type="GO" id="GO:0016787">
    <property type="term" value="F:hydrolase activity"/>
    <property type="evidence" value="ECO:0007669"/>
    <property type="project" value="UniProtKB-KW"/>
</dbReference>
<dbReference type="Proteomes" id="UP000323824">
    <property type="component" value="Chromosome"/>
</dbReference>
<gene>
    <name evidence="12" type="ORF">EW093_03555</name>
</gene>
<evidence type="ECO:0000313" key="13">
    <source>
        <dbReference type="Proteomes" id="UP000323824"/>
    </source>
</evidence>
<dbReference type="KEGG" id="sper:EW093_03555"/>
<dbReference type="CDD" id="cd18787">
    <property type="entry name" value="SF2_C_DEAD"/>
    <property type="match status" value="1"/>
</dbReference>
<dbReference type="InterPro" id="IPR027417">
    <property type="entry name" value="P-loop_NTPase"/>
</dbReference>
<dbReference type="PROSITE" id="PS51194">
    <property type="entry name" value="HELICASE_CTER"/>
    <property type="match status" value="1"/>
</dbReference>
<dbReference type="PANTHER" id="PTHR47959:SF10">
    <property type="entry name" value="ATP-DEPENDENT RNA HELICASE RHLB"/>
    <property type="match status" value="1"/>
</dbReference>
<feature type="short sequence motif" description="Q motif" evidence="6">
    <location>
        <begin position="1"/>
        <end position="29"/>
    </location>
</feature>
<dbReference type="Gene3D" id="3.40.50.300">
    <property type="entry name" value="P-loop containing nucleotide triphosphate hydrolases"/>
    <property type="match status" value="2"/>
</dbReference>
<evidence type="ECO:0000259" key="11">
    <source>
        <dbReference type="PROSITE" id="PS51195"/>
    </source>
</evidence>
<sequence length="435" mass="49280">MKFDDYAFSAEIKSGIQKANFTECTPVQEKTFNYVLEGRDVYAQSQTGTGKTAAFLISIFHLLQTEKHLNSKALIVVPTRELAVQIKDEADILGQDLNFKAGCFYGGTSYKAQESLLENGVDIVIATPGRLLDFSKQGKIKFSEFSILVVDEADRLFDMGFVDDIRKIFNATKNVKDKVTLLFSATMNPSVGNISWEYMKNPGEIFIEAEQLTVEAIKQELYHVGKDEKMSILLGLLNRENPDSAIIFTNTKHMAHEISKRLDHNGYKNEYLMGDLPQKKRLSIVNSVKEGKVKFLVATDVAARGLHVDDLSLVINYDLPLDSENYVHRIGRTARAGKNGKAITLACENYVYSLSGIEDYIDSKIPVFPTTEDLFLEDTSSHLRFSLNEYKNRGKDNRNNDNRNRDNRNRDNKKEMLETVITLIKNVIMRLKKSD</sequence>
<feature type="domain" description="DEAD-box RNA helicase Q" evidence="11">
    <location>
        <begin position="1"/>
        <end position="29"/>
    </location>
</feature>
<feature type="domain" description="Helicase C-terminal" evidence="10">
    <location>
        <begin position="216"/>
        <end position="376"/>
    </location>
</feature>
<proteinExistence type="inferred from homology"/>
<dbReference type="GO" id="GO:0003724">
    <property type="term" value="F:RNA helicase activity"/>
    <property type="evidence" value="ECO:0007669"/>
    <property type="project" value="InterPro"/>
</dbReference>
<dbReference type="SMART" id="SM00487">
    <property type="entry name" value="DEXDc"/>
    <property type="match status" value="1"/>
</dbReference>
<dbReference type="CDD" id="cd00268">
    <property type="entry name" value="DEADc"/>
    <property type="match status" value="1"/>
</dbReference>
<protein>
    <submittedName>
        <fullName evidence="12">DEAD/DEAH box helicase</fullName>
    </submittedName>
</protein>
<dbReference type="PROSITE" id="PS51192">
    <property type="entry name" value="HELICASE_ATP_BIND_1"/>
    <property type="match status" value="1"/>
</dbReference>
<evidence type="ECO:0000256" key="2">
    <source>
        <dbReference type="ARBA" id="ARBA00022801"/>
    </source>
</evidence>
<dbReference type="PROSITE" id="PS51195">
    <property type="entry name" value="Q_MOTIF"/>
    <property type="match status" value="1"/>
</dbReference>
<evidence type="ECO:0000256" key="4">
    <source>
        <dbReference type="ARBA" id="ARBA00022840"/>
    </source>
</evidence>
<dbReference type="OrthoDB" id="9805696at2"/>
<evidence type="ECO:0000256" key="7">
    <source>
        <dbReference type="RuleBase" id="RU000492"/>
    </source>
</evidence>
<reference evidence="12 13" key="1">
    <citation type="submission" date="2019-02" db="EMBL/GenBank/DDBJ databases">
        <authorList>
            <person name="Fomenkov A."/>
            <person name="Dubinina G."/>
            <person name="Grabovich M."/>
            <person name="Vincze T."/>
            <person name="Roberts R.J."/>
        </authorList>
    </citation>
    <scope>NUCLEOTIDE SEQUENCE [LARGE SCALE GENOMIC DNA]</scope>
    <source>
        <strain evidence="12 13">P</strain>
    </source>
</reference>
<evidence type="ECO:0000256" key="6">
    <source>
        <dbReference type="PROSITE-ProRule" id="PRU00552"/>
    </source>
</evidence>
<dbReference type="InterPro" id="IPR050079">
    <property type="entry name" value="DEAD_box_RNA_helicase"/>
</dbReference>
<comment type="similarity">
    <text evidence="5 7">Belongs to the DEAD box helicase family.</text>
</comment>
<dbReference type="GO" id="GO:0005829">
    <property type="term" value="C:cytosol"/>
    <property type="evidence" value="ECO:0007669"/>
    <property type="project" value="TreeGrafter"/>
</dbReference>
<keyword evidence="4 7" id="KW-0067">ATP-binding</keyword>
<dbReference type="Pfam" id="PF00271">
    <property type="entry name" value="Helicase_C"/>
    <property type="match status" value="1"/>
</dbReference>
<dbReference type="InterPro" id="IPR001650">
    <property type="entry name" value="Helicase_C-like"/>
</dbReference>
<dbReference type="EMBL" id="CP035807">
    <property type="protein sequence ID" value="QEN03813.1"/>
    <property type="molecule type" value="Genomic_DNA"/>
</dbReference>
<dbReference type="GO" id="GO:0005524">
    <property type="term" value="F:ATP binding"/>
    <property type="evidence" value="ECO:0007669"/>
    <property type="project" value="UniProtKB-KW"/>
</dbReference>
<evidence type="ECO:0000256" key="8">
    <source>
        <dbReference type="SAM" id="MobiDB-lite"/>
    </source>
</evidence>
<dbReference type="Pfam" id="PF00270">
    <property type="entry name" value="DEAD"/>
    <property type="match status" value="1"/>
</dbReference>
<reference evidence="12 13" key="2">
    <citation type="submission" date="2019-09" db="EMBL/GenBank/DDBJ databases">
        <title>Complete Genome Sequence and Methylome Analysis of free living Spirochaetas.</title>
        <authorList>
            <person name="Leshcheva N."/>
            <person name="Mikheeva N."/>
        </authorList>
    </citation>
    <scope>NUCLEOTIDE SEQUENCE [LARGE SCALE GENOMIC DNA]</scope>
    <source>
        <strain evidence="12 13">P</strain>
    </source>
</reference>
<name>A0A5C1Q6X4_9SPIO</name>
<dbReference type="InterPro" id="IPR011545">
    <property type="entry name" value="DEAD/DEAH_box_helicase_dom"/>
</dbReference>
<evidence type="ECO:0000256" key="1">
    <source>
        <dbReference type="ARBA" id="ARBA00022741"/>
    </source>
</evidence>
<dbReference type="SMART" id="SM00490">
    <property type="entry name" value="HELICc"/>
    <property type="match status" value="1"/>
</dbReference>
<dbReference type="RefSeq" id="WP_149567071.1">
    <property type="nucleotide sequence ID" value="NZ_CP035807.1"/>
</dbReference>
<evidence type="ECO:0000256" key="5">
    <source>
        <dbReference type="ARBA" id="ARBA00038437"/>
    </source>
</evidence>
<keyword evidence="1 7" id="KW-0547">Nucleotide-binding</keyword>
<evidence type="ECO:0000259" key="9">
    <source>
        <dbReference type="PROSITE" id="PS51192"/>
    </source>
</evidence>
<dbReference type="GO" id="GO:0003676">
    <property type="term" value="F:nucleic acid binding"/>
    <property type="evidence" value="ECO:0007669"/>
    <property type="project" value="InterPro"/>
</dbReference>
<accession>A0A5C1Q6X4</accession>
<dbReference type="InterPro" id="IPR014001">
    <property type="entry name" value="Helicase_ATP-bd"/>
</dbReference>
<dbReference type="InterPro" id="IPR014014">
    <property type="entry name" value="RNA_helicase_DEAD_Q_motif"/>
</dbReference>
<keyword evidence="2 7" id="KW-0378">Hydrolase</keyword>
<organism evidence="12 13">
    <name type="scientific">Thiospirochaeta perfilievii</name>
    <dbReference type="NCBI Taxonomy" id="252967"/>
    <lineage>
        <taxon>Bacteria</taxon>
        <taxon>Pseudomonadati</taxon>
        <taxon>Spirochaetota</taxon>
        <taxon>Spirochaetia</taxon>
        <taxon>Spirochaetales</taxon>
        <taxon>Spirochaetaceae</taxon>
        <taxon>Thiospirochaeta</taxon>
    </lineage>
</organism>
<evidence type="ECO:0000256" key="3">
    <source>
        <dbReference type="ARBA" id="ARBA00022806"/>
    </source>
</evidence>
<feature type="domain" description="Helicase ATP-binding" evidence="9">
    <location>
        <begin position="32"/>
        <end position="205"/>
    </location>
</feature>
<keyword evidence="3 7" id="KW-0347">Helicase</keyword>
<dbReference type="SUPFAM" id="SSF52540">
    <property type="entry name" value="P-loop containing nucleoside triphosphate hydrolases"/>
    <property type="match status" value="1"/>
</dbReference>
<dbReference type="InterPro" id="IPR044742">
    <property type="entry name" value="DEAD/DEAH_RhlB"/>
</dbReference>
<feature type="region of interest" description="Disordered" evidence="8">
    <location>
        <begin position="391"/>
        <end position="414"/>
    </location>
</feature>
<keyword evidence="13" id="KW-1185">Reference proteome</keyword>
<dbReference type="InterPro" id="IPR000629">
    <property type="entry name" value="RNA-helicase_DEAD-box_CS"/>
</dbReference>
<dbReference type="PANTHER" id="PTHR47959">
    <property type="entry name" value="ATP-DEPENDENT RNA HELICASE RHLE-RELATED"/>
    <property type="match status" value="1"/>
</dbReference>
<evidence type="ECO:0000313" key="12">
    <source>
        <dbReference type="EMBL" id="QEN03813.1"/>
    </source>
</evidence>
<evidence type="ECO:0000259" key="10">
    <source>
        <dbReference type="PROSITE" id="PS51194"/>
    </source>
</evidence>